<dbReference type="EMBL" id="JAKUCV010003490">
    <property type="protein sequence ID" value="KAJ4838741.1"/>
    <property type="molecule type" value="Genomic_DNA"/>
</dbReference>
<evidence type="ECO:0000313" key="3">
    <source>
        <dbReference type="Proteomes" id="UP001141552"/>
    </source>
</evidence>
<reference evidence="2" key="2">
    <citation type="journal article" date="2023" name="Plants (Basel)">
        <title>Annotation of the Turnera subulata (Passifloraceae) Draft Genome Reveals the S-Locus Evolved after the Divergence of Turneroideae from Passifloroideae in a Stepwise Manner.</title>
        <authorList>
            <person name="Henning P.M."/>
            <person name="Roalson E.H."/>
            <person name="Mir W."/>
            <person name="McCubbin A.G."/>
            <person name="Shore J.S."/>
        </authorList>
    </citation>
    <scope>NUCLEOTIDE SEQUENCE</scope>
    <source>
        <strain evidence="2">F60SS</strain>
    </source>
</reference>
<evidence type="ECO:0000313" key="2">
    <source>
        <dbReference type="EMBL" id="KAJ4838741.1"/>
    </source>
</evidence>
<feature type="compositionally biased region" description="Low complexity" evidence="1">
    <location>
        <begin position="53"/>
        <end position="71"/>
    </location>
</feature>
<keyword evidence="3" id="KW-1185">Reference proteome</keyword>
<evidence type="ECO:0000256" key="1">
    <source>
        <dbReference type="SAM" id="MobiDB-lite"/>
    </source>
</evidence>
<gene>
    <name evidence="2" type="ORF">Tsubulata_043147</name>
</gene>
<feature type="region of interest" description="Disordered" evidence="1">
    <location>
        <begin position="43"/>
        <end position="71"/>
    </location>
</feature>
<dbReference type="Proteomes" id="UP001141552">
    <property type="component" value="Unassembled WGS sequence"/>
</dbReference>
<organism evidence="2 3">
    <name type="scientific">Turnera subulata</name>
    <dbReference type="NCBI Taxonomy" id="218843"/>
    <lineage>
        <taxon>Eukaryota</taxon>
        <taxon>Viridiplantae</taxon>
        <taxon>Streptophyta</taxon>
        <taxon>Embryophyta</taxon>
        <taxon>Tracheophyta</taxon>
        <taxon>Spermatophyta</taxon>
        <taxon>Magnoliopsida</taxon>
        <taxon>eudicotyledons</taxon>
        <taxon>Gunneridae</taxon>
        <taxon>Pentapetalae</taxon>
        <taxon>rosids</taxon>
        <taxon>fabids</taxon>
        <taxon>Malpighiales</taxon>
        <taxon>Passifloraceae</taxon>
        <taxon>Turnera</taxon>
    </lineage>
</organism>
<name>A0A9Q0JDJ6_9ROSI</name>
<dbReference type="AlphaFoldDB" id="A0A9Q0JDJ6"/>
<comment type="caution">
    <text evidence="2">The sequence shown here is derived from an EMBL/GenBank/DDBJ whole genome shotgun (WGS) entry which is preliminary data.</text>
</comment>
<sequence length="71" mass="7399">MGAALAIDPAAFKMPGAKAKLNFLHLFNSDIANDSNQLPRVASLKRASPTDLSSPNSSSSASSSSNKSRHN</sequence>
<reference evidence="2" key="1">
    <citation type="submission" date="2022-02" db="EMBL/GenBank/DDBJ databases">
        <authorList>
            <person name="Henning P.M."/>
            <person name="McCubbin A.G."/>
            <person name="Shore J.S."/>
        </authorList>
    </citation>
    <scope>NUCLEOTIDE SEQUENCE</scope>
    <source>
        <strain evidence="2">F60SS</strain>
        <tissue evidence="2">Leaves</tissue>
    </source>
</reference>
<proteinExistence type="predicted"/>
<protein>
    <submittedName>
        <fullName evidence="2">Uncharacterized protein</fullName>
    </submittedName>
</protein>
<accession>A0A9Q0JDJ6</accession>